<dbReference type="eggNOG" id="COG0406">
    <property type="taxonomic scope" value="Bacteria"/>
</dbReference>
<evidence type="ECO:0000313" key="2">
    <source>
        <dbReference type="Proteomes" id="UP000010816"/>
    </source>
</evidence>
<dbReference type="Gene3D" id="3.40.50.1240">
    <property type="entry name" value="Phosphoglycerate mutase-like"/>
    <property type="match status" value="1"/>
</dbReference>
<dbReference type="RefSeq" id="WP_015282342.1">
    <property type="nucleotide sequence ID" value="NC_019940.1"/>
</dbReference>
<dbReference type="SMART" id="SM00855">
    <property type="entry name" value="PGAM"/>
    <property type="match status" value="1"/>
</dbReference>
<dbReference type="CDD" id="cd07067">
    <property type="entry name" value="HP_PGM_like"/>
    <property type="match status" value="1"/>
</dbReference>
<reference evidence="1 2" key="1">
    <citation type="submission" date="2011-09" db="EMBL/GenBank/DDBJ databases">
        <title>Complete sequence of chromosome of Thioflavicoccus mobilis 8321.</title>
        <authorList>
            <consortium name="US DOE Joint Genome Institute"/>
            <person name="Lucas S."/>
            <person name="Han J."/>
            <person name="Lapidus A."/>
            <person name="Cheng J.-F."/>
            <person name="Goodwin L."/>
            <person name="Pitluck S."/>
            <person name="Peters L."/>
            <person name="Ovchinnikova G."/>
            <person name="Lu M."/>
            <person name="Detter J.C."/>
            <person name="Han C."/>
            <person name="Tapia R."/>
            <person name="Land M."/>
            <person name="Hauser L."/>
            <person name="Kyrpides N."/>
            <person name="Ivanova N."/>
            <person name="Pagani I."/>
            <person name="Vogl K."/>
            <person name="Liu Z."/>
            <person name="Imhoff J."/>
            <person name="Thiel V."/>
            <person name="Frigaard N.-U."/>
            <person name="Bryant D."/>
            <person name="Woyke T."/>
        </authorList>
    </citation>
    <scope>NUCLEOTIDE SEQUENCE [LARGE SCALE GENOMIC DNA]</scope>
    <source>
        <strain evidence="1 2">8321</strain>
    </source>
</reference>
<dbReference type="HOGENOM" id="CLU_033323_8_2_6"/>
<dbReference type="EMBL" id="CP003051">
    <property type="protein sequence ID" value="AGA92217.1"/>
    <property type="molecule type" value="Genomic_DNA"/>
</dbReference>
<dbReference type="AlphaFoldDB" id="L0H2E2"/>
<dbReference type="OrthoDB" id="9783269at2"/>
<keyword evidence="2" id="KW-1185">Reference proteome</keyword>
<dbReference type="GO" id="GO:0016791">
    <property type="term" value="F:phosphatase activity"/>
    <property type="evidence" value="ECO:0007669"/>
    <property type="project" value="TreeGrafter"/>
</dbReference>
<gene>
    <name evidence="1" type="ORF">Thimo_3560</name>
</gene>
<dbReference type="KEGG" id="tmb:Thimo_3560"/>
<organism evidence="1 2">
    <name type="scientific">Thioflavicoccus mobilis 8321</name>
    <dbReference type="NCBI Taxonomy" id="765912"/>
    <lineage>
        <taxon>Bacteria</taxon>
        <taxon>Pseudomonadati</taxon>
        <taxon>Pseudomonadota</taxon>
        <taxon>Gammaproteobacteria</taxon>
        <taxon>Chromatiales</taxon>
        <taxon>Chromatiaceae</taxon>
        <taxon>Thioflavicoccus</taxon>
    </lineage>
</organism>
<dbReference type="SUPFAM" id="SSF53254">
    <property type="entry name" value="Phosphoglycerate mutase-like"/>
    <property type="match status" value="1"/>
</dbReference>
<dbReference type="PATRIC" id="fig|765912.4.peg.3489"/>
<dbReference type="GO" id="GO:0005737">
    <property type="term" value="C:cytoplasm"/>
    <property type="evidence" value="ECO:0007669"/>
    <property type="project" value="TreeGrafter"/>
</dbReference>
<sequence length="199" mass="21697">MSETIVDLIRHGEPEGGRMIRGSGIDHPLSALGWQQMRAAVGDCAPWCQIVSSPMARCRPFAQELAGRHGLPLVVEPALHEIGMGTWEGRRAAEVAAAEPVAYEAFRRDPVRHRPPGGETLEALAERVGQVFARLIASHPGRHLLLVCHAGVARAILGHALGAAPAVWYRLRIDYAGLSQIRHGRFGAVVEHVNVQRMR</sequence>
<dbReference type="PANTHER" id="PTHR48100:SF1">
    <property type="entry name" value="HISTIDINE PHOSPHATASE FAMILY PROTEIN-RELATED"/>
    <property type="match status" value="1"/>
</dbReference>
<dbReference type="Proteomes" id="UP000010816">
    <property type="component" value="Chromosome"/>
</dbReference>
<dbReference type="InterPro" id="IPR029033">
    <property type="entry name" value="His_PPase_superfam"/>
</dbReference>
<dbReference type="STRING" id="765912.Thimo_3560"/>
<proteinExistence type="predicted"/>
<accession>L0H2E2</accession>
<evidence type="ECO:0000313" key="1">
    <source>
        <dbReference type="EMBL" id="AGA92217.1"/>
    </source>
</evidence>
<name>L0H2E2_9GAMM</name>
<dbReference type="InterPro" id="IPR050275">
    <property type="entry name" value="PGM_Phosphatase"/>
</dbReference>
<dbReference type="InterPro" id="IPR013078">
    <property type="entry name" value="His_Pase_superF_clade-1"/>
</dbReference>
<dbReference type="PANTHER" id="PTHR48100">
    <property type="entry name" value="BROAD-SPECIFICITY PHOSPHATASE YOR283W-RELATED"/>
    <property type="match status" value="1"/>
</dbReference>
<dbReference type="Pfam" id="PF00300">
    <property type="entry name" value="His_Phos_1"/>
    <property type="match status" value="1"/>
</dbReference>
<protein>
    <submittedName>
        <fullName evidence="1">Fructose-2,6-bisphosphatase</fullName>
    </submittedName>
</protein>